<reference evidence="3" key="1">
    <citation type="submission" date="2016-11" db="EMBL/GenBank/DDBJ databases">
        <authorList>
            <person name="Varghese N."/>
            <person name="Submissions S."/>
        </authorList>
    </citation>
    <scope>NUCLEOTIDE SEQUENCE [LARGE SCALE GENOMIC DNA]</scope>
    <source>
        <strain evidence="3">DSM 11003</strain>
    </source>
</reference>
<dbReference type="Proteomes" id="UP000242329">
    <property type="component" value="Unassembled WGS sequence"/>
</dbReference>
<evidence type="ECO:0000259" key="1">
    <source>
        <dbReference type="Pfam" id="PF04754"/>
    </source>
</evidence>
<dbReference type="EMBL" id="FQWY01000051">
    <property type="protein sequence ID" value="SHH27030.1"/>
    <property type="molecule type" value="Genomic_DNA"/>
</dbReference>
<dbReference type="STRING" id="1123382.SAMN02745221_02061"/>
<name>A0A1M5RLI3_9FIRM</name>
<organism evidence="2 3">
    <name type="scientific">Thermosyntropha lipolytica DSM 11003</name>
    <dbReference type="NCBI Taxonomy" id="1123382"/>
    <lineage>
        <taxon>Bacteria</taxon>
        <taxon>Bacillati</taxon>
        <taxon>Bacillota</taxon>
        <taxon>Clostridia</taxon>
        <taxon>Eubacteriales</taxon>
        <taxon>Syntrophomonadaceae</taxon>
        <taxon>Thermosyntropha</taxon>
    </lineage>
</organism>
<proteinExistence type="predicted"/>
<dbReference type="Pfam" id="PF04754">
    <property type="entry name" value="Transposase_31"/>
    <property type="match status" value="1"/>
</dbReference>
<protein>
    <submittedName>
        <fullName evidence="2">Putative transposase, YhgA-like</fullName>
    </submittedName>
</protein>
<dbReference type="PANTHER" id="PTHR34611">
    <property type="match status" value="1"/>
</dbReference>
<dbReference type="InterPro" id="IPR051699">
    <property type="entry name" value="Rpn/YhgA-like_nuclease"/>
</dbReference>
<feature type="non-terminal residue" evidence="2">
    <location>
        <position position="89"/>
    </location>
</feature>
<dbReference type="PANTHER" id="PTHR34611:SF2">
    <property type="entry name" value="INACTIVE RECOMBINATION-PROMOTING NUCLEASE-LIKE PROTEIN RPNE-RELATED"/>
    <property type="match status" value="1"/>
</dbReference>
<dbReference type="GO" id="GO:1990238">
    <property type="term" value="F:double-stranded DNA endonuclease activity"/>
    <property type="evidence" value="ECO:0007669"/>
    <property type="project" value="TreeGrafter"/>
</dbReference>
<gene>
    <name evidence="2" type="ORF">SAMN02745221_02061</name>
</gene>
<dbReference type="InterPro" id="IPR006842">
    <property type="entry name" value="Transposase_31"/>
</dbReference>
<sequence length="89" mass="10427">MSEINIHDRFSKKYLENPRIAGSFLAYILPEGIKKIADLSNLTSNKTGFIDEELKEAYSDLLFKARLKSGEDLFIYFLIEHKSYFYEHT</sequence>
<dbReference type="RefSeq" id="WP_200774263.1">
    <property type="nucleotide sequence ID" value="NZ_FQWY01000051.1"/>
</dbReference>
<feature type="domain" description="Transposase (putative) YhgA-like" evidence="1">
    <location>
        <begin position="6"/>
        <end position="84"/>
    </location>
</feature>
<dbReference type="GO" id="GO:0006310">
    <property type="term" value="P:DNA recombination"/>
    <property type="evidence" value="ECO:0007669"/>
    <property type="project" value="TreeGrafter"/>
</dbReference>
<evidence type="ECO:0000313" key="3">
    <source>
        <dbReference type="Proteomes" id="UP000242329"/>
    </source>
</evidence>
<dbReference type="AlphaFoldDB" id="A0A1M5RLI3"/>
<evidence type="ECO:0000313" key="2">
    <source>
        <dbReference type="EMBL" id="SHH27030.1"/>
    </source>
</evidence>
<accession>A0A1M5RLI3</accession>
<keyword evidence="3" id="KW-1185">Reference proteome</keyword>